<keyword evidence="3" id="KW-1185">Reference proteome</keyword>
<sequence>MHPSPSMQPGTGLADFLCLPGDKVAVAALRFVQTHETTSVYNHSVRSFIFARLYAAHKGLQPGVDFHEQLLFISCLFHDMGLTTIGNGPQRFEVEGADLAVQFLSGTSFTTAEADIVWQAIALHACAGIAERRGVVPLLTRMGVVIDFGGPLADFITDAQAAEIFAMYPRLSMATSLADCIVEQCCANPAKAQRYAIAGELFRERSQGGLTQMEENTIKGRWGN</sequence>
<evidence type="ECO:0000313" key="2">
    <source>
        <dbReference type="EMBL" id="SEW37594.1"/>
    </source>
</evidence>
<dbReference type="RefSeq" id="WP_218150307.1">
    <property type="nucleotide sequence ID" value="NZ_FOJG01000001.1"/>
</dbReference>
<name>A0A1I0R9X7_9BACT</name>
<dbReference type="InterPro" id="IPR006674">
    <property type="entry name" value="HD_domain"/>
</dbReference>
<gene>
    <name evidence="2" type="ORF">SAMN04488122_2525</name>
</gene>
<dbReference type="InterPro" id="IPR003607">
    <property type="entry name" value="HD/PDEase_dom"/>
</dbReference>
<organism evidence="2 3">
    <name type="scientific">Chitinophaga arvensicola</name>
    <dbReference type="NCBI Taxonomy" id="29529"/>
    <lineage>
        <taxon>Bacteria</taxon>
        <taxon>Pseudomonadati</taxon>
        <taxon>Bacteroidota</taxon>
        <taxon>Chitinophagia</taxon>
        <taxon>Chitinophagales</taxon>
        <taxon>Chitinophagaceae</taxon>
        <taxon>Chitinophaga</taxon>
    </lineage>
</organism>
<dbReference type="Pfam" id="PF01966">
    <property type="entry name" value="HD"/>
    <property type="match status" value="1"/>
</dbReference>
<dbReference type="STRING" id="29529.SAMN04488122_2525"/>
<dbReference type="Proteomes" id="UP000199310">
    <property type="component" value="Unassembled WGS sequence"/>
</dbReference>
<protein>
    <submittedName>
        <fullName evidence="2">HD domain-containing protein</fullName>
    </submittedName>
</protein>
<proteinExistence type="predicted"/>
<evidence type="ECO:0000313" key="3">
    <source>
        <dbReference type="Proteomes" id="UP000199310"/>
    </source>
</evidence>
<dbReference type="PANTHER" id="PTHR35569:SF1">
    <property type="entry name" value="CYANAMIDE HYDRATASE DDI2-RELATED"/>
    <property type="match status" value="1"/>
</dbReference>
<dbReference type="EMBL" id="FOJG01000001">
    <property type="protein sequence ID" value="SEW37594.1"/>
    <property type="molecule type" value="Genomic_DNA"/>
</dbReference>
<evidence type="ECO:0000259" key="1">
    <source>
        <dbReference type="Pfam" id="PF01966"/>
    </source>
</evidence>
<reference evidence="3" key="1">
    <citation type="submission" date="2016-10" db="EMBL/GenBank/DDBJ databases">
        <authorList>
            <person name="Varghese N."/>
            <person name="Submissions S."/>
        </authorList>
    </citation>
    <scope>NUCLEOTIDE SEQUENCE [LARGE SCALE GENOMIC DNA]</scope>
    <source>
        <strain evidence="3">DSM 3695</strain>
    </source>
</reference>
<dbReference type="Gene3D" id="1.10.3210.10">
    <property type="entry name" value="Hypothetical protein af1432"/>
    <property type="match status" value="1"/>
</dbReference>
<feature type="domain" description="HD" evidence="1">
    <location>
        <begin position="40"/>
        <end position="129"/>
    </location>
</feature>
<dbReference type="AlphaFoldDB" id="A0A1I0R9X7"/>
<dbReference type="PANTHER" id="PTHR35569">
    <property type="entry name" value="CYANAMIDE HYDRATASE DDI2-RELATED"/>
    <property type="match status" value="1"/>
</dbReference>
<dbReference type="CDD" id="cd00077">
    <property type="entry name" value="HDc"/>
    <property type="match status" value="1"/>
</dbReference>
<dbReference type="SUPFAM" id="SSF109604">
    <property type="entry name" value="HD-domain/PDEase-like"/>
    <property type="match status" value="1"/>
</dbReference>
<accession>A0A1I0R9X7</accession>